<keyword evidence="4" id="KW-0732">Signal</keyword>
<keyword evidence="8" id="KW-1185">Reference proteome</keyword>
<comment type="caution">
    <text evidence="7">The sequence shown here is derived from an EMBL/GenBank/DDBJ whole genome shotgun (WGS) entry which is preliminary data.</text>
</comment>
<organism evidence="7 8">
    <name type="scientific">Methylobacterium marchantiae</name>
    <dbReference type="NCBI Taxonomy" id="600331"/>
    <lineage>
        <taxon>Bacteria</taxon>
        <taxon>Pseudomonadati</taxon>
        <taxon>Pseudomonadota</taxon>
        <taxon>Alphaproteobacteria</taxon>
        <taxon>Hyphomicrobiales</taxon>
        <taxon>Methylobacteriaceae</taxon>
        <taxon>Methylobacterium</taxon>
    </lineage>
</organism>
<protein>
    <recommendedName>
        <fullName evidence="3">Chitooligosaccharide deacetylase</fullName>
    </recommendedName>
    <alternativeName>
        <fullName evidence="5">Nodulation protein B</fullName>
    </alternativeName>
</protein>
<gene>
    <name evidence="7" type="ORF">ACFQ4G_10130</name>
</gene>
<dbReference type="CDD" id="cd10968">
    <property type="entry name" value="CE4_Mlr8448_like_5s"/>
    <property type="match status" value="1"/>
</dbReference>
<dbReference type="SUPFAM" id="SSF88713">
    <property type="entry name" value="Glycoside hydrolase/deacetylase"/>
    <property type="match status" value="1"/>
</dbReference>
<dbReference type="EMBL" id="JBHTND010000011">
    <property type="protein sequence ID" value="MFD1301943.1"/>
    <property type="molecule type" value="Genomic_DNA"/>
</dbReference>
<dbReference type="Pfam" id="PF01522">
    <property type="entry name" value="Polysacc_deac_1"/>
    <property type="match status" value="1"/>
</dbReference>
<evidence type="ECO:0000256" key="4">
    <source>
        <dbReference type="ARBA" id="ARBA00022729"/>
    </source>
</evidence>
<evidence type="ECO:0000313" key="8">
    <source>
        <dbReference type="Proteomes" id="UP001597176"/>
    </source>
</evidence>
<reference evidence="8" key="1">
    <citation type="journal article" date="2019" name="Int. J. Syst. Evol. Microbiol.">
        <title>The Global Catalogue of Microorganisms (GCM) 10K type strain sequencing project: providing services to taxonomists for standard genome sequencing and annotation.</title>
        <authorList>
            <consortium name="The Broad Institute Genomics Platform"/>
            <consortium name="The Broad Institute Genome Sequencing Center for Infectious Disease"/>
            <person name="Wu L."/>
            <person name="Ma J."/>
        </authorList>
    </citation>
    <scope>NUCLEOTIDE SEQUENCE [LARGE SCALE GENOMIC DNA]</scope>
    <source>
        <strain evidence="8">CCUG 56108</strain>
    </source>
</reference>
<dbReference type="Proteomes" id="UP001597176">
    <property type="component" value="Unassembled WGS sequence"/>
</dbReference>
<dbReference type="PANTHER" id="PTHR34216:SF7">
    <property type="entry name" value="POLY-BETA-1,6-N-ACETYL-D-GLUCOSAMINE N-DEACETYLASE"/>
    <property type="match status" value="1"/>
</dbReference>
<dbReference type="InterPro" id="IPR002509">
    <property type="entry name" value="NODB_dom"/>
</dbReference>
<name>A0ABW3WX77_9HYPH</name>
<evidence type="ECO:0000256" key="2">
    <source>
        <dbReference type="ARBA" id="ARBA00010973"/>
    </source>
</evidence>
<dbReference type="PROSITE" id="PS51677">
    <property type="entry name" value="NODB"/>
    <property type="match status" value="1"/>
</dbReference>
<comment type="similarity">
    <text evidence="2">Belongs to the polysaccharide deacetylase family.</text>
</comment>
<dbReference type="InterPro" id="IPR011330">
    <property type="entry name" value="Glyco_hydro/deAcase_b/a-brl"/>
</dbReference>
<dbReference type="Gene3D" id="3.20.20.370">
    <property type="entry name" value="Glycoside hydrolase/deacetylase"/>
    <property type="match status" value="1"/>
</dbReference>
<evidence type="ECO:0000256" key="5">
    <source>
        <dbReference type="ARBA" id="ARBA00032976"/>
    </source>
</evidence>
<proteinExistence type="inferred from homology"/>
<dbReference type="InterPro" id="IPR051398">
    <property type="entry name" value="Polysacch_Deacetylase"/>
</dbReference>
<evidence type="ECO:0000313" key="7">
    <source>
        <dbReference type="EMBL" id="MFD1301943.1"/>
    </source>
</evidence>
<dbReference type="PANTHER" id="PTHR34216">
    <property type="match status" value="1"/>
</dbReference>
<evidence type="ECO:0000256" key="1">
    <source>
        <dbReference type="ARBA" id="ARBA00003236"/>
    </source>
</evidence>
<feature type="domain" description="NodB homology" evidence="6">
    <location>
        <begin position="96"/>
        <end position="354"/>
    </location>
</feature>
<dbReference type="RefSeq" id="WP_238202361.1">
    <property type="nucleotide sequence ID" value="NZ_JBHTND010000011.1"/>
</dbReference>
<accession>A0ABW3WX77</accession>
<sequence>MPSPHVRHRLFDAGFRAIAASGADRWLKGIAQGRGIILTFHHVDPAPARAYAPNGILTITPDFLDEVLVTLRAKGFEVVGLDSVPERLARPAGGRPFVVLTFDDGYRDNARHAAPILRRHRVPWTLFVTSDFAQGRGRLWWIELERAIGRLDRIRLSQDGAPPLDLPAVTAPEKTEAFAALYRRLRGGPEERLLATIAGLCEDAGIAAGRVANELCLSWEELRHLAADPDLTIGAHTIAHPMLAKHGEERARHEIGEGRERIARAIGRPVRHLSYPIGDPSSAGAREFAIARELGFDTAVTTRPGHLFPGHAGHLHALPRVSVNGLHQSRAALGALLSGVPFLAWNRGRRLNVD</sequence>
<comment type="function">
    <text evidence="1">Is involved in generating a small heat-stable compound (Nod), an acylated oligomer of N-acetylglucosamine, that stimulates mitosis in various plant protoplasts.</text>
</comment>
<evidence type="ECO:0000259" key="6">
    <source>
        <dbReference type="PROSITE" id="PS51677"/>
    </source>
</evidence>
<evidence type="ECO:0000256" key="3">
    <source>
        <dbReference type="ARBA" id="ARBA00020071"/>
    </source>
</evidence>